<keyword evidence="6" id="KW-1185">Reference proteome</keyword>
<dbReference type="Proteomes" id="UP001438707">
    <property type="component" value="Unassembled WGS sequence"/>
</dbReference>
<dbReference type="PANTHER" id="PTHR42789:SF1">
    <property type="entry name" value="D-ISOMER SPECIFIC 2-HYDROXYACID DEHYDROGENASE FAMILY PROTEIN (AFU_ORTHOLOGUE AFUA_6G10090)"/>
    <property type="match status" value="1"/>
</dbReference>
<dbReference type="GO" id="GO:0016616">
    <property type="term" value="F:oxidoreductase activity, acting on the CH-OH group of donors, NAD or NADP as acceptor"/>
    <property type="evidence" value="ECO:0007669"/>
    <property type="project" value="InterPro"/>
</dbReference>
<keyword evidence="3" id="KW-0520">NAD</keyword>
<dbReference type="GO" id="GO:0051287">
    <property type="term" value="F:NAD binding"/>
    <property type="evidence" value="ECO:0007669"/>
    <property type="project" value="InterPro"/>
</dbReference>
<dbReference type="Gene3D" id="3.40.50.720">
    <property type="entry name" value="NAD(P)-binding Rossmann-like Domain"/>
    <property type="match status" value="2"/>
</dbReference>
<comment type="caution">
    <text evidence="5">The sequence shown here is derived from an EMBL/GenBank/DDBJ whole genome shotgun (WGS) entry which is preliminary data.</text>
</comment>
<evidence type="ECO:0000256" key="2">
    <source>
        <dbReference type="ARBA" id="ARBA00023002"/>
    </source>
</evidence>
<dbReference type="EMBL" id="JALJOS010000028">
    <property type="protein sequence ID" value="KAK9824778.1"/>
    <property type="molecule type" value="Genomic_DNA"/>
</dbReference>
<reference evidence="5 6" key="1">
    <citation type="journal article" date="2024" name="Nat. Commun.">
        <title>Phylogenomics reveals the evolutionary origins of lichenization in chlorophyte algae.</title>
        <authorList>
            <person name="Puginier C."/>
            <person name="Libourel C."/>
            <person name="Otte J."/>
            <person name="Skaloud P."/>
            <person name="Haon M."/>
            <person name="Grisel S."/>
            <person name="Petersen M."/>
            <person name="Berrin J.G."/>
            <person name="Delaux P.M."/>
            <person name="Dal Grande F."/>
            <person name="Keller J."/>
        </authorList>
    </citation>
    <scope>NUCLEOTIDE SEQUENCE [LARGE SCALE GENOMIC DNA]</scope>
    <source>
        <strain evidence="5 6">SAG 2145</strain>
    </source>
</reference>
<gene>
    <name evidence="5" type="ORF">WJX74_008110</name>
</gene>
<dbReference type="SUPFAM" id="SSF51735">
    <property type="entry name" value="NAD(P)-binding Rossmann-fold domains"/>
    <property type="match status" value="1"/>
</dbReference>
<protein>
    <recommendedName>
        <fullName evidence="4">D-isomer specific 2-hydroxyacid dehydrogenase catalytic domain-containing protein</fullName>
    </recommendedName>
</protein>
<proteinExistence type="inferred from homology"/>
<evidence type="ECO:0000313" key="6">
    <source>
        <dbReference type="Proteomes" id="UP001438707"/>
    </source>
</evidence>
<sequence>MSTGKTQVLWTFDGWELVRNLIIERLPEWAELRIVDSTKRLQDQVADTEVIIPTTGPLPAEVVAAAPKLKLILQPAAGYSNIPLEAAKARGIPVCNAPGVNARAVAEATIMVLLMLARRAPENQAVFQAGKVGGPLGVQLEGRTLGVIGMGAIGQQVAELGEALGMKCLGLDSKSSRQDWRTCSGQLML</sequence>
<accession>A0AAW1QTD9</accession>
<dbReference type="InterPro" id="IPR006139">
    <property type="entry name" value="D-isomer_2_OHA_DH_cat_dom"/>
</dbReference>
<dbReference type="AlphaFoldDB" id="A0AAW1QTD9"/>
<feature type="domain" description="D-isomer specific 2-hydroxyacid dehydrogenase catalytic" evidence="4">
    <location>
        <begin position="37"/>
        <end position="132"/>
    </location>
</feature>
<dbReference type="InterPro" id="IPR036291">
    <property type="entry name" value="NAD(P)-bd_dom_sf"/>
</dbReference>
<keyword evidence="2" id="KW-0560">Oxidoreductase</keyword>
<dbReference type="Pfam" id="PF00389">
    <property type="entry name" value="2-Hacid_dh"/>
    <property type="match status" value="1"/>
</dbReference>
<dbReference type="SUPFAM" id="SSF52283">
    <property type="entry name" value="Formate/glycerate dehydrogenase catalytic domain-like"/>
    <property type="match status" value="1"/>
</dbReference>
<dbReference type="InterPro" id="IPR050857">
    <property type="entry name" value="D-2-hydroxyacid_DH"/>
</dbReference>
<evidence type="ECO:0000256" key="1">
    <source>
        <dbReference type="ARBA" id="ARBA00005854"/>
    </source>
</evidence>
<evidence type="ECO:0000313" key="5">
    <source>
        <dbReference type="EMBL" id="KAK9824778.1"/>
    </source>
</evidence>
<evidence type="ECO:0000256" key="3">
    <source>
        <dbReference type="ARBA" id="ARBA00023027"/>
    </source>
</evidence>
<evidence type="ECO:0000259" key="4">
    <source>
        <dbReference type="Pfam" id="PF00389"/>
    </source>
</evidence>
<dbReference type="PANTHER" id="PTHR42789">
    <property type="entry name" value="D-ISOMER SPECIFIC 2-HYDROXYACID DEHYDROGENASE FAMILY PROTEIN (AFU_ORTHOLOGUE AFUA_6G10090)"/>
    <property type="match status" value="1"/>
</dbReference>
<organism evidence="5 6">
    <name type="scientific">Apatococcus lobatus</name>
    <dbReference type="NCBI Taxonomy" id="904363"/>
    <lineage>
        <taxon>Eukaryota</taxon>
        <taxon>Viridiplantae</taxon>
        <taxon>Chlorophyta</taxon>
        <taxon>core chlorophytes</taxon>
        <taxon>Trebouxiophyceae</taxon>
        <taxon>Chlorellales</taxon>
        <taxon>Chlorellaceae</taxon>
        <taxon>Apatococcus</taxon>
    </lineage>
</organism>
<comment type="similarity">
    <text evidence="1">Belongs to the D-isomer specific 2-hydroxyacid dehydrogenase family.</text>
</comment>
<name>A0AAW1QTD9_9CHLO</name>